<keyword evidence="6" id="KW-1185">Reference proteome</keyword>
<reference evidence="5 6" key="1">
    <citation type="journal article" date="2018" name="Mol. Plant">
        <title>The genome of Artemisia annua provides insight into the evolution of Asteraceae family and artemisinin biosynthesis.</title>
        <authorList>
            <person name="Shen Q."/>
            <person name="Zhang L."/>
            <person name="Liao Z."/>
            <person name="Wang S."/>
            <person name="Yan T."/>
            <person name="Shi P."/>
            <person name="Liu M."/>
            <person name="Fu X."/>
            <person name="Pan Q."/>
            <person name="Wang Y."/>
            <person name="Lv Z."/>
            <person name="Lu X."/>
            <person name="Zhang F."/>
            <person name="Jiang W."/>
            <person name="Ma Y."/>
            <person name="Chen M."/>
            <person name="Hao X."/>
            <person name="Li L."/>
            <person name="Tang Y."/>
            <person name="Lv G."/>
            <person name="Zhou Y."/>
            <person name="Sun X."/>
            <person name="Brodelius P.E."/>
            <person name="Rose J.K.C."/>
            <person name="Tang K."/>
        </authorList>
    </citation>
    <scope>NUCLEOTIDE SEQUENCE [LARGE SCALE GENOMIC DNA]</scope>
    <source>
        <strain evidence="6">cv. Huhao1</strain>
        <tissue evidence="5">Leaf</tissue>
    </source>
</reference>
<keyword evidence="5" id="KW-0132">Cell division</keyword>
<evidence type="ECO:0000256" key="1">
    <source>
        <dbReference type="ARBA" id="ARBA00007381"/>
    </source>
</evidence>
<gene>
    <name evidence="5" type="ORF">CTI12_AA373200</name>
</gene>
<dbReference type="GO" id="GO:0005524">
    <property type="term" value="F:ATP binding"/>
    <property type="evidence" value="ECO:0007669"/>
    <property type="project" value="UniProtKB-KW"/>
</dbReference>
<keyword evidence="5" id="KW-0131">Cell cycle</keyword>
<feature type="domain" description="AAA ATPase AAA+ lid" evidence="4">
    <location>
        <begin position="9"/>
        <end position="39"/>
    </location>
</feature>
<organism evidence="5 6">
    <name type="scientific">Artemisia annua</name>
    <name type="common">Sweet wormwood</name>
    <dbReference type="NCBI Taxonomy" id="35608"/>
    <lineage>
        <taxon>Eukaryota</taxon>
        <taxon>Viridiplantae</taxon>
        <taxon>Streptophyta</taxon>
        <taxon>Embryophyta</taxon>
        <taxon>Tracheophyta</taxon>
        <taxon>Spermatophyta</taxon>
        <taxon>Magnoliopsida</taxon>
        <taxon>eudicotyledons</taxon>
        <taxon>Gunneridae</taxon>
        <taxon>Pentapetalae</taxon>
        <taxon>asterids</taxon>
        <taxon>campanulids</taxon>
        <taxon>Asterales</taxon>
        <taxon>Asteraceae</taxon>
        <taxon>Asteroideae</taxon>
        <taxon>Anthemideae</taxon>
        <taxon>Artemisiinae</taxon>
        <taxon>Artemisia</taxon>
    </lineage>
</organism>
<dbReference type="Proteomes" id="UP000245207">
    <property type="component" value="Unassembled WGS sequence"/>
</dbReference>
<dbReference type="FunFam" id="3.30.420.40:FF:000028">
    <property type="entry name" value="heat shock 70 kDa protein-like"/>
    <property type="match status" value="1"/>
</dbReference>
<evidence type="ECO:0000313" key="5">
    <source>
        <dbReference type="EMBL" id="PWA61385.1"/>
    </source>
</evidence>
<dbReference type="Gene3D" id="6.10.20.150">
    <property type="match status" value="1"/>
</dbReference>
<comment type="similarity">
    <text evidence="1">Belongs to the heat shock protein 70 family.</text>
</comment>
<evidence type="ECO:0000256" key="3">
    <source>
        <dbReference type="ARBA" id="ARBA00022840"/>
    </source>
</evidence>
<dbReference type="OrthoDB" id="1935652at2759"/>
<sequence>MGKSPVAKDVDLRALAKYIQGFSGADITKICQHACKCALVFPSNTKLRRFLWVKHVRATYSYVGVWQNDRVDIIADVQRNRNTPSYLGLLDTKQHKRKFDSPETN</sequence>
<keyword evidence="2" id="KW-0547">Nucleotide-binding</keyword>
<evidence type="ECO:0000313" key="6">
    <source>
        <dbReference type="Proteomes" id="UP000245207"/>
    </source>
</evidence>
<protein>
    <submittedName>
        <fullName evidence="5">Cell division control protein 48-like protein e</fullName>
    </submittedName>
</protein>
<dbReference type="InterPro" id="IPR041569">
    <property type="entry name" value="AAA_lid_3"/>
</dbReference>
<dbReference type="GO" id="GO:0051301">
    <property type="term" value="P:cell division"/>
    <property type="evidence" value="ECO:0007669"/>
    <property type="project" value="UniProtKB-KW"/>
</dbReference>
<keyword evidence="3" id="KW-0067">ATP-binding</keyword>
<evidence type="ECO:0000256" key="2">
    <source>
        <dbReference type="ARBA" id="ARBA00022741"/>
    </source>
</evidence>
<dbReference type="AlphaFoldDB" id="A0A2U1MJD8"/>
<accession>A0A2U1MJD8</accession>
<proteinExistence type="inferred from homology"/>
<dbReference type="Pfam" id="PF17862">
    <property type="entry name" value="AAA_lid_3"/>
    <property type="match status" value="1"/>
</dbReference>
<dbReference type="STRING" id="35608.A0A2U1MJD8"/>
<name>A0A2U1MJD8_ARTAN</name>
<dbReference type="EMBL" id="PKPP01005116">
    <property type="protein sequence ID" value="PWA61385.1"/>
    <property type="molecule type" value="Genomic_DNA"/>
</dbReference>
<dbReference type="Gene3D" id="3.30.420.40">
    <property type="match status" value="1"/>
</dbReference>
<comment type="caution">
    <text evidence="5">The sequence shown here is derived from an EMBL/GenBank/DDBJ whole genome shotgun (WGS) entry which is preliminary data.</text>
</comment>
<evidence type="ECO:0000259" key="4">
    <source>
        <dbReference type="Pfam" id="PF17862"/>
    </source>
</evidence>